<dbReference type="EMBL" id="CAKLBY020000069">
    <property type="protein sequence ID" value="CAK7923561.1"/>
    <property type="molecule type" value="Genomic_DNA"/>
</dbReference>
<protein>
    <recommendedName>
        <fullName evidence="4">RxLR effector protein</fullName>
    </recommendedName>
</protein>
<keyword evidence="1" id="KW-0472">Membrane</keyword>
<comment type="caution">
    <text evidence="2">The sequence shown here is derived from an EMBL/GenBank/DDBJ whole genome shotgun (WGS) entry which is preliminary data.</text>
</comment>
<evidence type="ECO:0000256" key="1">
    <source>
        <dbReference type="SAM" id="Phobius"/>
    </source>
</evidence>
<feature type="transmembrane region" description="Helical" evidence="1">
    <location>
        <begin position="43"/>
        <end position="65"/>
    </location>
</feature>
<dbReference type="AlphaFoldDB" id="A0AAV1TPK4"/>
<evidence type="ECO:0008006" key="4">
    <source>
        <dbReference type="Google" id="ProtNLM"/>
    </source>
</evidence>
<keyword evidence="1" id="KW-0812">Transmembrane</keyword>
<name>A0AAV1TPK4_9STRA</name>
<gene>
    <name evidence="2" type="ORF">PM001_LOCUS8711</name>
</gene>
<evidence type="ECO:0000313" key="2">
    <source>
        <dbReference type="EMBL" id="CAK7923561.1"/>
    </source>
</evidence>
<sequence length="171" mass="19817">MSSAVVQSIVHIDVSSLRRNWIRVPHSARLPHSTIDEDTLMRIHVRVLFAVAALLVGIHTTVALVRTETTNDGTQLSGRIHSTGDNDVSRLGFLRMNDALTKDDEERADPQAVLAKVQKGVSKGWELVKHNVWFRFGWHPDKVKMNHSASTYYRYFKYWYKKKHRNTYNFR</sequence>
<evidence type="ECO:0000313" key="3">
    <source>
        <dbReference type="Proteomes" id="UP001162060"/>
    </source>
</evidence>
<proteinExistence type="predicted"/>
<dbReference type="Proteomes" id="UP001162060">
    <property type="component" value="Unassembled WGS sequence"/>
</dbReference>
<accession>A0AAV1TPK4</accession>
<reference evidence="2" key="1">
    <citation type="submission" date="2024-01" db="EMBL/GenBank/DDBJ databases">
        <authorList>
            <person name="Webb A."/>
        </authorList>
    </citation>
    <scope>NUCLEOTIDE SEQUENCE</scope>
    <source>
        <strain evidence="2">Pm1</strain>
    </source>
</reference>
<organism evidence="2 3">
    <name type="scientific">Peronospora matthiolae</name>
    <dbReference type="NCBI Taxonomy" id="2874970"/>
    <lineage>
        <taxon>Eukaryota</taxon>
        <taxon>Sar</taxon>
        <taxon>Stramenopiles</taxon>
        <taxon>Oomycota</taxon>
        <taxon>Peronosporomycetes</taxon>
        <taxon>Peronosporales</taxon>
        <taxon>Peronosporaceae</taxon>
        <taxon>Peronospora</taxon>
    </lineage>
</organism>
<keyword evidence="1" id="KW-1133">Transmembrane helix</keyword>